<evidence type="ECO:0000313" key="2">
    <source>
        <dbReference type="EMBL" id="MQM08224.1"/>
    </source>
</evidence>
<keyword evidence="3" id="KW-1185">Reference proteome</keyword>
<dbReference type="PANTHER" id="PTHR37734:SF1">
    <property type="entry name" value="LARGE RIBOSOMAL RNA SUBUNIT ACCUMULATION PROTEIN YCED HOMOLOG 2, CHLOROPLASTIC"/>
    <property type="match status" value="1"/>
</dbReference>
<dbReference type="Proteomes" id="UP000652761">
    <property type="component" value="Unassembled WGS sequence"/>
</dbReference>
<evidence type="ECO:0000313" key="3">
    <source>
        <dbReference type="Proteomes" id="UP000652761"/>
    </source>
</evidence>
<comment type="caution">
    <text evidence="2">The sequence shown here is derived from an EMBL/GenBank/DDBJ whole genome shotgun (WGS) entry which is preliminary data.</text>
</comment>
<dbReference type="AlphaFoldDB" id="A0A843WWA6"/>
<proteinExistence type="predicted"/>
<feature type="region of interest" description="Disordered" evidence="1">
    <location>
        <begin position="67"/>
        <end position="115"/>
    </location>
</feature>
<reference evidence="2" key="1">
    <citation type="submission" date="2017-07" db="EMBL/GenBank/DDBJ databases">
        <title>Taro Niue Genome Assembly and Annotation.</title>
        <authorList>
            <person name="Atibalentja N."/>
            <person name="Keating K."/>
            <person name="Fields C.J."/>
        </authorList>
    </citation>
    <scope>NUCLEOTIDE SEQUENCE</scope>
    <source>
        <strain evidence="2">Niue_2</strain>
        <tissue evidence="2">Leaf</tissue>
    </source>
</reference>
<dbReference type="PANTHER" id="PTHR37734">
    <property type="entry name" value="LARGE RIBOSOMAL RNA SUBUNIT ACCUMULATION PROTEIN YCED HOMOLOG 2, CHLOROPLASTIC"/>
    <property type="match status" value="1"/>
</dbReference>
<organism evidence="2 3">
    <name type="scientific">Colocasia esculenta</name>
    <name type="common">Wild taro</name>
    <name type="synonym">Arum esculentum</name>
    <dbReference type="NCBI Taxonomy" id="4460"/>
    <lineage>
        <taxon>Eukaryota</taxon>
        <taxon>Viridiplantae</taxon>
        <taxon>Streptophyta</taxon>
        <taxon>Embryophyta</taxon>
        <taxon>Tracheophyta</taxon>
        <taxon>Spermatophyta</taxon>
        <taxon>Magnoliopsida</taxon>
        <taxon>Liliopsida</taxon>
        <taxon>Araceae</taxon>
        <taxon>Aroideae</taxon>
        <taxon>Colocasieae</taxon>
        <taxon>Colocasia</taxon>
    </lineage>
</organism>
<dbReference type="OrthoDB" id="1912778at2759"/>
<feature type="compositionally biased region" description="Basic residues" evidence="1">
    <location>
        <begin position="105"/>
        <end position="115"/>
    </location>
</feature>
<gene>
    <name evidence="2" type="ORF">Taro_041081</name>
</gene>
<name>A0A843WWA6_COLES</name>
<feature type="compositionally biased region" description="Polar residues" evidence="1">
    <location>
        <begin position="78"/>
        <end position="93"/>
    </location>
</feature>
<protein>
    <submittedName>
        <fullName evidence="2">Uncharacterized protein</fullName>
    </submittedName>
</protein>
<dbReference type="InterPro" id="IPR044985">
    <property type="entry name" value="YceD_plant"/>
</dbReference>
<accession>A0A843WWA6</accession>
<sequence>MPLRLWRAWLLSCLPPGLGIRFFFCISLCLLHPLPPALRPVDDMAAKSCLHSISHFLEPIRLPRPAKPRSRVRVPAPTCSSRTKPHASSSSSGEDVLFPEQRVEKKGRRGQRSPRRLITISTSDGRWHGQWNCDYVFSLGELGLADVAEGGQADTEVLVSLAIEKHSGFGFSVGGRIATCFTGRCSSCFSSYSKEINTTFKVWVLPSGRSDPLQLPEIGSNDPSVIYVKPGSEADLDSLIRDTIRLAASAKAIIRFLDMNNNTLALLYRIPARNHVRSLHQDGIVSRSASINALFFAYDPGHRWKEHLRQKVVPTSRDQECLQGCASRVDTQLAAALASSDELDLPTITKNVETFCCVTY</sequence>
<dbReference type="EMBL" id="NMUH01004063">
    <property type="protein sequence ID" value="MQM08224.1"/>
    <property type="molecule type" value="Genomic_DNA"/>
</dbReference>
<evidence type="ECO:0000256" key="1">
    <source>
        <dbReference type="SAM" id="MobiDB-lite"/>
    </source>
</evidence>